<dbReference type="RefSeq" id="WP_132026485.1">
    <property type="nucleotide sequence ID" value="NZ_CP068564.1"/>
</dbReference>
<evidence type="ECO:0008006" key="5">
    <source>
        <dbReference type="Google" id="ProtNLM"/>
    </source>
</evidence>
<keyword evidence="1" id="KW-0680">Restriction system</keyword>
<keyword evidence="4" id="KW-1185">Reference proteome</keyword>
<accession>A0A4R3L1C3</accession>
<dbReference type="OrthoDB" id="5360691at2"/>
<organism evidence="3 4">
    <name type="scientific">Keratinibaculum paraultunense</name>
    <dbReference type="NCBI Taxonomy" id="1278232"/>
    <lineage>
        <taxon>Bacteria</taxon>
        <taxon>Bacillati</taxon>
        <taxon>Bacillota</taxon>
        <taxon>Tissierellia</taxon>
        <taxon>Tissierellales</taxon>
        <taxon>Tepidimicrobiaceae</taxon>
        <taxon>Keratinibaculum</taxon>
    </lineage>
</organism>
<dbReference type="GO" id="GO:0003677">
    <property type="term" value="F:DNA binding"/>
    <property type="evidence" value="ECO:0007669"/>
    <property type="project" value="UniProtKB-KW"/>
</dbReference>
<keyword evidence="2" id="KW-0238">DNA-binding</keyword>
<dbReference type="GO" id="GO:0009307">
    <property type="term" value="P:DNA restriction-modification system"/>
    <property type="evidence" value="ECO:0007669"/>
    <property type="project" value="UniProtKB-KW"/>
</dbReference>
<dbReference type="InterPro" id="IPR052021">
    <property type="entry name" value="Type-I_RS_S_subunit"/>
</dbReference>
<evidence type="ECO:0000256" key="1">
    <source>
        <dbReference type="ARBA" id="ARBA00022747"/>
    </source>
</evidence>
<dbReference type="PANTHER" id="PTHR30408">
    <property type="entry name" value="TYPE-1 RESTRICTION ENZYME ECOKI SPECIFICITY PROTEIN"/>
    <property type="match status" value="1"/>
</dbReference>
<evidence type="ECO:0000313" key="4">
    <source>
        <dbReference type="Proteomes" id="UP000294567"/>
    </source>
</evidence>
<dbReference type="EMBL" id="SMAE01000003">
    <property type="protein sequence ID" value="TCS90813.1"/>
    <property type="molecule type" value="Genomic_DNA"/>
</dbReference>
<dbReference type="AlphaFoldDB" id="A0A4R3L1C3"/>
<dbReference type="Proteomes" id="UP000294567">
    <property type="component" value="Unassembled WGS sequence"/>
</dbReference>
<dbReference type="PANTHER" id="PTHR30408:SF12">
    <property type="entry name" value="TYPE I RESTRICTION ENZYME MJAVIII SPECIFICITY SUBUNIT"/>
    <property type="match status" value="1"/>
</dbReference>
<protein>
    <recommendedName>
        <fullName evidence="5">Type I restriction modification DNA specificity protein</fullName>
    </recommendedName>
</protein>
<dbReference type="Gene3D" id="3.90.220.20">
    <property type="entry name" value="DNA methylase specificity domains"/>
    <property type="match status" value="1"/>
</dbReference>
<reference evidence="3 4" key="1">
    <citation type="submission" date="2019-03" db="EMBL/GenBank/DDBJ databases">
        <title>Genomic Encyclopedia of Type Strains, Phase IV (KMG-IV): sequencing the most valuable type-strain genomes for metagenomic binning, comparative biology and taxonomic classification.</title>
        <authorList>
            <person name="Goeker M."/>
        </authorList>
    </citation>
    <scope>NUCLEOTIDE SEQUENCE [LARGE SCALE GENOMIC DNA]</scope>
    <source>
        <strain evidence="3 4">DSM 26752</strain>
    </source>
</reference>
<proteinExistence type="predicted"/>
<name>A0A4R3L1C3_9FIRM</name>
<sequence>MKLGEISNIKTGLVLTRKKANIKYEIKDVYKLITLKNIEEDGVFNEEPFDTFESNDKLDKGYFTEEGDILVRLSHPYTAVYIDESKTGLLVPSYFAIIKLKTKDYIPEYITWYLNTDEAKKELIKSQTGTNISTTNKTILSSIDIKEFSKEDQNRIREIQKLYFKEKKLLIKLMEEKEKYYNAVINKLLKNEMRRN</sequence>
<gene>
    <name evidence="3" type="ORF">EDD65_103124</name>
</gene>
<comment type="caution">
    <text evidence="3">The sequence shown here is derived from an EMBL/GenBank/DDBJ whole genome shotgun (WGS) entry which is preliminary data.</text>
</comment>
<dbReference type="SUPFAM" id="SSF116734">
    <property type="entry name" value="DNA methylase specificity domain"/>
    <property type="match status" value="1"/>
</dbReference>
<evidence type="ECO:0000256" key="2">
    <source>
        <dbReference type="ARBA" id="ARBA00023125"/>
    </source>
</evidence>
<evidence type="ECO:0000313" key="3">
    <source>
        <dbReference type="EMBL" id="TCS90813.1"/>
    </source>
</evidence>
<dbReference type="InterPro" id="IPR044946">
    <property type="entry name" value="Restrct_endonuc_typeI_TRD_sf"/>
</dbReference>